<evidence type="ECO:0000313" key="2">
    <source>
        <dbReference type="Proteomes" id="UP000310158"/>
    </source>
</evidence>
<reference evidence="1 2" key="1">
    <citation type="submission" date="2019-02" db="EMBL/GenBank/DDBJ databases">
        <title>Genome sequencing of the rare red list fungi Bondarzewia mesenterica.</title>
        <authorList>
            <person name="Buettner E."/>
            <person name="Kellner H."/>
        </authorList>
    </citation>
    <scope>NUCLEOTIDE SEQUENCE [LARGE SCALE GENOMIC DNA]</scope>
    <source>
        <strain evidence="1 2">DSM 108281</strain>
    </source>
</reference>
<organism evidence="1 2">
    <name type="scientific">Bondarzewia mesenterica</name>
    <dbReference type="NCBI Taxonomy" id="1095465"/>
    <lineage>
        <taxon>Eukaryota</taxon>
        <taxon>Fungi</taxon>
        <taxon>Dikarya</taxon>
        <taxon>Basidiomycota</taxon>
        <taxon>Agaricomycotina</taxon>
        <taxon>Agaricomycetes</taxon>
        <taxon>Russulales</taxon>
        <taxon>Bondarzewiaceae</taxon>
        <taxon>Bondarzewia</taxon>
    </lineage>
</organism>
<dbReference type="Proteomes" id="UP000310158">
    <property type="component" value="Unassembled WGS sequence"/>
</dbReference>
<sequence length="80" mass="8949">MPWALNYPLYAPDTFLGHHVLMNEELMGAKWANTSLQLMQASAHGPALHLASAPAPELIPLYLVEEGSDQVEEETFHIFF</sequence>
<dbReference type="EMBL" id="SGPL01000539">
    <property type="protein sequence ID" value="THH10984.1"/>
    <property type="molecule type" value="Genomic_DNA"/>
</dbReference>
<keyword evidence="2" id="KW-1185">Reference proteome</keyword>
<name>A0A4S4LGC4_9AGAM</name>
<comment type="caution">
    <text evidence="1">The sequence shown here is derived from an EMBL/GenBank/DDBJ whole genome shotgun (WGS) entry which is preliminary data.</text>
</comment>
<proteinExistence type="predicted"/>
<protein>
    <submittedName>
        <fullName evidence="1">Uncharacterized protein</fullName>
    </submittedName>
</protein>
<gene>
    <name evidence="1" type="ORF">EW146_g8201</name>
</gene>
<dbReference type="AlphaFoldDB" id="A0A4S4LGC4"/>
<accession>A0A4S4LGC4</accession>
<evidence type="ECO:0000313" key="1">
    <source>
        <dbReference type="EMBL" id="THH10984.1"/>
    </source>
</evidence>